<proteinExistence type="predicted"/>
<evidence type="ECO:0000313" key="1">
    <source>
        <dbReference type="EMBL" id="EPQ58316.1"/>
    </source>
</evidence>
<dbReference type="GeneID" id="19310059"/>
<dbReference type="AlphaFoldDB" id="S7QES0"/>
<gene>
    <name evidence="1" type="ORF">GLOTRDRAFT_98914</name>
</gene>
<dbReference type="HOGENOM" id="CLU_2849886_0_0_1"/>
<reference evidence="1 2" key="1">
    <citation type="journal article" date="2012" name="Science">
        <title>The Paleozoic origin of enzymatic lignin decomposition reconstructed from 31 fungal genomes.</title>
        <authorList>
            <person name="Floudas D."/>
            <person name="Binder M."/>
            <person name="Riley R."/>
            <person name="Barry K."/>
            <person name="Blanchette R.A."/>
            <person name="Henrissat B."/>
            <person name="Martinez A.T."/>
            <person name="Otillar R."/>
            <person name="Spatafora J.W."/>
            <person name="Yadav J.S."/>
            <person name="Aerts A."/>
            <person name="Benoit I."/>
            <person name="Boyd A."/>
            <person name="Carlson A."/>
            <person name="Copeland A."/>
            <person name="Coutinho P.M."/>
            <person name="de Vries R.P."/>
            <person name="Ferreira P."/>
            <person name="Findley K."/>
            <person name="Foster B."/>
            <person name="Gaskell J."/>
            <person name="Glotzer D."/>
            <person name="Gorecki P."/>
            <person name="Heitman J."/>
            <person name="Hesse C."/>
            <person name="Hori C."/>
            <person name="Igarashi K."/>
            <person name="Jurgens J.A."/>
            <person name="Kallen N."/>
            <person name="Kersten P."/>
            <person name="Kohler A."/>
            <person name="Kuees U."/>
            <person name="Kumar T.K.A."/>
            <person name="Kuo A."/>
            <person name="LaButti K."/>
            <person name="Larrondo L.F."/>
            <person name="Lindquist E."/>
            <person name="Ling A."/>
            <person name="Lombard V."/>
            <person name="Lucas S."/>
            <person name="Lundell T."/>
            <person name="Martin R."/>
            <person name="McLaughlin D.J."/>
            <person name="Morgenstern I."/>
            <person name="Morin E."/>
            <person name="Murat C."/>
            <person name="Nagy L.G."/>
            <person name="Nolan M."/>
            <person name="Ohm R.A."/>
            <person name="Patyshakuliyeva A."/>
            <person name="Rokas A."/>
            <person name="Ruiz-Duenas F.J."/>
            <person name="Sabat G."/>
            <person name="Salamov A."/>
            <person name="Samejima M."/>
            <person name="Schmutz J."/>
            <person name="Slot J.C."/>
            <person name="St John F."/>
            <person name="Stenlid J."/>
            <person name="Sun H."/>
            <person name="Sun S."/>
            <person name="Syed K."/>
            <person name="Tsang A."/>
            <person name="Wiebenga A."/>
            <person name="Young D."/>
            <person name="Pisabarro A."/>
            <person name="Eastwood D.C."/>
            <person name="Martin F."/>
            <person name="Cullen D."/>
            <person name="Grigoriev I.V."/>
            <person name="Hibbett D.S."/>
        </authorList>
    </citation>
    <scope>NUCLEOTIDE SEQUENCE [LARGE SCALE GENOMIC DNA]</scope>
    <source>
        <strain evidence="1 2">ATCC 11539</strain>
    </source>
</reference>
<evidence type="ECO:0000313" key="2">
    <source>
        <dbReference type="Proteomes" id="UP000030669"/>
    </source>
</evidence>
<keyword evidence="2" id="KW-1185">Reference proteome</keyword>
<sequence>MANYSDKFDESFAAHLPMPEKGEYIWPQTNNARGNAMALYRIIVTYNRHGLGPISSSALVVWPAV</sequence>
<organism evidence="1 2">
    <name type="scientific">Gloeophyllum trabeum (strain ATCC 11539 / FP-39264 / Madison 617)</name>
    <name type="common">Brown rot fungus</name>
    <dbReference type="NCBI Taxonomy" id="670483"/>
    <lineage>
        <taxon>Eukaryota</taxon>
        <taxon>Fungi</taxon>
        <taxon>Dikarya</taxon>
        <taxon>Basidiomycota</taxon>
        <taxon>Agaricomycotina</taxon>
        <taxon>Agaricomycetes</taxon>
        <taxon>Gloeophyllales</taxon>
        <taxon>Gloeophyllaceae</taxon>
        <taxon>Gloeophyllum</taxon>
    </lineage>
</organism>
<protein>
    <submittedName>
        <fullName evidence="1">Uncharacterized protein</fullName>
    </submittedName>
</protein>
<dbReference type="KEGG" id="gtr:GLOTRDRAFT_98914"/>
<dbReference type="RefSeq" id="XP_007863530.1">
    <property type="nucleotide sequence ID" value="XM_007865339.1"/>
</dbReference>
<accession>S7QES0</accession>
<name>S7QES0_GLOTA</name>
<dbReference type="EMBL" id="KB469298">
    <property type="protein sequence ID" value="EPQ58316.1"/>
    <property type="molecule type" value="Genomic_DNA"/>
</dbReference>
<dbReference type="Proteomes" id="UP000030669">
    <property type="component" value="Unassembled WGS sequence"/>
</dbReference>